<evidence type="ECO:0000259" key="2">
    <source>
        <dbReference type="Pfam" id="PF02014"/>
    </source>
</evidence>
<proteinExistence type="predicted"/>
<reference evidence="4" key="1">
    <citation type="submission" date="2013-03" db="EMBL/GenBank/DDBJ databases">
        <authorList>
            <person name="Jeffery W."/>
            <person name="Warren W."/>
            <person name="Wilson R.K."/>
        </authorList>
    </citation>
    <scope>NUCLEOTIDE SEQUENCE</scope>
    <source>
        <strain evidence="4">female</strain>
    </source>
</reference>
<name>A0A3B1IL89_ASTMX</name>
<feature type="signal peptide" evidence="1">
    <location>
        <begin position="1"/>
        <end position="23"/>
    </location>
</feature>
<sequence length="79" mass="8295">LTAPMSLLLSVLVGMCSIGWGSAYSIGNISVVCDTMMPGHGYVPQNTPPPFRITASNTTYAPGDTITGQSCLLLLLTNY</sequence>
<protein>
    <recommendedName>
        <fullName evidence="2">Reelin domain-containing protein</fullName>
    </recommendedName>
</protein>
<dbReference type="InterPro" id="IPR051237">
    <property type="entry name" value="Ferric-chelate_Red/DefProt"/>
</dbReference>
<dbReference type="Proteomes" id="UP000018467">
    <property type="component" value="Unassembled WGS sequence"/>
</dbReference>
<reference evidence="3" key="4">
    <citation type="submission" date="2025-09" db="UniProtKB">
        <authorList>
            <consortium name="Ensembl"/>
        </authorList>
    </citation>
    <scope>IDENTIFICATION</scope>
</reference>
<feature type="domain" description="Reelin" evidence="2">
    <location>
        <begin position="33"/>
        <end position="67"/>
    </location>
</feature>
<dbReference type="Bgee" id="ENSAMXG00000036783">
    <property type="expression patterns" value="Expressed in olfactory epithelium and 5 other cell types or tissues"/>
</dbReference>
<evidence type="ECO:0000313" key="3">
    <source>
        <dbReference type="Ensembl" id="ENSAMXP00000030491.1"/>
    </source>
</evidence>
<keyword evidence="4" id="KW-1185">Reference proteome</keyword>
<dbReference type="GO" id="GO:0016020">
    <property type="term" value="C:membrane"/>
    <property type="evidence" value="ECO:0007669"/>
    <property type="project" value="TreeGrafter"/>
</dbReference>
<organism evidence="3 4">
    <name type="scientific">Astyanax mexicanus</name>
    <name type="common">Blind cave fish</name>
    <name type="synonym">Astyanax fasciatus mexicanus</name>
    <dbReference type="NCBI Taxonomy" id="7994"/>
    <lineage>
        <taxon>Eukaryota</taxon>
        <taxon>Metazoa</taxon>
        <taxon>Chordata</taxon>
        <taxon>Craniata</taxon>
        <taxon>Vertebrata</taxon>
        <taxon>Euteleostomi</taxon>
        <taxon>Actinopterygii</taxon>
        <taxon>Neopterygii</taxon>
        <taxon>Teleostei</taxon>
        <taxon>Ostariophysi</taxon>
        <taxon>Characiformes</taxon>
        <taxon>Characoidei</taxon>
        <taxon>Acestrorhamphidae</taxon>
        <taxon>Acestrorhamphinae</taxon>
        <taxon>Astyanax</taxon>
    </lineage>
</organism>
<dbReference type="InterPro" id="IPR002861">
    <property type="entry name" value="Reeler_dom"/>
</dbReference>
<reference evidence="4" key="2">
    <citation type="journal article" date="2014" name="Nat. Commun.">
        <title>The cavefish genome reveals candidate genes for eye loss.</title>
        <authorList>
            <person name="McGaugh S.E."/>
            <person name="Gross J.B."/>
            <person name="Aken B."/>
            <person name="Blin M."/>
            <person name="Borowsky R."/>
            <person name="Chalopin D."/>
            <person name="Hinaux H."/>
            <person name="Jeffery W.R."/>
            <person name="Keene A."/>
            <person name="Ma L."/>
            <person name="Minx P."/>
            <person name="Murphy D."/>
            <person name="O'Quin K.E."/>
            <person name="Retaux S."/>
            <person name="Rohner N."/>
            <person name="Searle S.M."/>
            <person name="Stahl B.A."/>
            <person name="Tabin C."/>
            <person name="Volff J.N."/>
            <person name="Yoshizawa M."/>
            <person name="Warren W.C."/>
        </authorList>
    </citation>
    <scope>NUCLEOTIDE SEQUENCE [LARGE SCALE GENOMIC DNA]</scope>
    <source>
        <strain evidence="4">female</strain>
    </source>
</reference>
<dbReference type="Pfam" id="PF02014">
    <property type="entry name" value="Reeler"/>
    <property type="match status" value="1"/>
</dbReference>
<evidence type="ECO:0000256" key="1">
    <source>
        <dbReference type="SAM" id="SignalP"/>
    </source>
</evidence>
<evidence type="ECO:0000313" key="4">
    <source>
        <dbReference type="Proteomes" id="UP000018467"/>
    </source>
</evidence>
<feature type="chain" id="PRO_5017267055" description="Reelin domain-containing protein" evidence="1">
    <location>
        <begin position="24"/>
        <end position="79"/>
    </location>
</feature>
<accession>A0A3B1IL89</accession>
<reference evidence="3" key="3">
    <citation type="submission" date="2025-08" db="UniProtKB">
        <authorList>
            <consortium name="Ensembl"/>
        </authorList>
    </citation>
    <scope>IDENTIFICATION</scope>
</reference>
<dbReference type="Ensembl" id="ENSAMXT00000044917.1">
    <property type="protein sequence ID" value="ENSAMXP00000030491.1"/>
    <property type="gene ID" value="ENSAMXG00000036783.1"/>
</dbReference>
<dbReference type="PANTHER" id="PTHR45828:SF9">
    <property type="entry name" value="CELL WALL INTEGRITY AND STRESS RESPONSE COMPONENT 4-LIKE-RELATED"/>
    <property type="match status" value="1"/>
</dbReference>
<keyword evidence="1" id="KW-0732">Signal</keyword>
<dbReference type="PANTHER" id="PTHR45828">
    <property type="entry name" value="CYTOCHROME B561/FERRIC REDUCTASE TRANSMEMBRANE"/>
    <property type="match status" value="1"/>
</dbReference>
<dbReference type="AlphaFoldDB" id="A0A3B1IL89"/>
<dbReference type="InParanoid" id="A0A3B1IL89"/>
<dbReference type="GeneTree" id="ENSGT01120000276429"/>